<sequence length="111" mass="12244">MLKRKAAQADCVGSMSFFSTSKHVVIPSSGTSKVRSVVISGHRTLRTTPHMRRQLQTAMDFLTRGSAAPSAKSVTVRLIMKMMDGVLGEVRKTRSHMERPFPVRLMAVTIA</sequence>
<protein>
    <submittedName>
        <fullName evidence="1">Uncharacterized protein</fullName>
    </submittedName>
</protein>
<reference evidence="1 2" key="1">
    <citation type="submission" date="2019-03" db="EMBL/GenBank/DDBJ databases">
        <title>First draft genome of Liparis tanakae, snailfish: a comprehensive survey of snailfish specific genes.</title>
        <authorList>
            <person name="Kim W."/>
            <person name="Song I."/>
            <person name="Jeong J.-H."/>
            <person name="Kim D."/>
            <person name="Kim S."/>
            <person name="Ryu S."/>
            <person name="Song J.Y."/>
            <person name="Lee S.K."/>
        </authorList>
    </citation>
    <scope>NUCLEOTIDE SEQUENCE [LARGE SCALE GENOMIC DNA]</scope>
    <source>
        <tissue evidence="1">Muscle</tissue>
    </source>
</reference>
<name>A0A4Z2ERF8_9TELE</name>
<dbReference type="Proteomes" id="UP000314294">
    <property type="component" value="Unassembled WGS sequence"/>
</dbReference>
<accession>A0A4Z2ERF8</accession>
<proteinExistence type="predicted"/>
<evidence type="ECO:0000313" key="1">
    <source>
        <dbReference type="EMBL" id="TNN31496.1"/>
    </source>
</evidence>
<dbReference type="AlphaFoldDB" id="A0A4Z2ERF8"/>
<comment type="caution">
    <text evidence="1">The sequence shown here is derived from an EMBL/GenBank/DDBJ whole genome shotgun (WGS) entry which is preliminary data.</text>
</comment>
<organism evidence="1 2">
    <name type="scientific">Liparis tanakae</name>
    <name type="common">Tanaka's snailfish</name>
    <dbReference type="NCBI Taxonomy" id="230148"/>
    <lineage>
        <taxon>Eukaryota</taxon>
        <taxon>Metazoa</taxon>
        <taxon>Chordata</taxon>
        <taxon>Craniata</taxon>
        <taxon>Vertebrata</taxon>
        <taxon>Euteleostomi</taxon>
        <taxon>Actinopterygii</taxon>
        <taxon>Neopterygii</taxon>
        <taxon>Teleostei</taxon>
        <taxon>Neoteleostei</taxon>
        <taxon>Acanthomorphata</taxon>
        <taxon>Eupercaria</taxon>
        <taxon>Perciformes</taxon>
        <taxon>Cottioidei</taxon>
        <taxon>Cottales</taxon>
        <taxon>Liparidae</taxon>
        <taxon>Liparis</taxon>
    </lineage>
</organism>
<evidence type="ECO:0000313" key="2">
    <source>
        <dbReference type="Proteomes" id="UP000314294"/>
    </source>
</evidence>
<gene>
    <name evidence="1" type="ORF">EYF80_058353</name>
</gene>
<keyword evidence="2" id="KW-1185">Reference proteome</keyword>
<dbReference type="EMBL" id="SRLO01003415">
    <property type="protein sequence ID" value="TNN31496.1"/>
    <property type="molecule type" value="Genomic_DNA"/>
</dbReference>